<dbReference type="InterPro" id="IPR012340">
    <property type="entry name" value="NA-bd_OB-fold"/>
</dbReference>
<dbReference type="GO" id="GO:0003743">
    <property type="term" value="F:translation initiation factor activity"/>
    <property type="evidence" value="ECO:0007669"/>
    <property type="project" value="UniProtKB-UniRule"/>
</dbReference>
<dbReference type="InterPro" id="IPR001253">
    <property type="entry name" value="TIF_eIF-1A"/>
</dbReference>
<evidence type="ECO:0000313" key="10">
    <source>
        <dbReference type="Proteomes" id="UP000606580"/>
    </source>
</evidence>
<dbReference type="GO" id="GO:0003723">
    <property type="term" value="F:RNA binding"/>
    <property type="evidence" value="ECO:0007669"/>
    <property type="project" value="InterPro"/>
</dbReference>
<accession>A0A848D8N6</accession>
<evidence type="ECO:0000256" key="3">
    <source>
        <dbReference type="ARBA" id="ARBA00022917"/>
    </source>
</evidence>
<comment type="function">
    <text evidence="4 5 7">Seems to be required for maximal rate of protein biosynthesis. Enhances ribosome dissociation into subunits and stabilizes the binding of the initiator Met-tRNA(I) to 40 S ribosomal subunits.</text>
</comment>
<dbReference type="NCBIfam" id="NF003085">
    <property type="entry name" value="PRK04012.1-5"/>
    <property type="match status" value="1"/>
</dbReference>
<keyword evidence="3 5" id="KW-0648">Protein biosynthesis</keyword>
<evidence type="ECO:0000256" key="2">
    <source>
        <dbReference type="ARBA" id="ARBA00022540"/>
    </source>
</evidence>
<dbReference type="NCBIfam" id="TIGR00523">
    <property type="entry name" value="eIF-1A"/>
    <property type="match status" value="1"/>
</dbReference>
<proteinExistence type="inferred from homology"/>
<evidence type="ECO:0000259" key="8">
    <source>
        <dbReference type="PROSITE" id="PS50832"/>
    </source>
</evidence>
<dbReference type="PANTHER" id="PTHR21668">
    <property type="entry name" value="EIF-1A"/>
    <property type="match status" value="1"/>
</dbReference>
<dbReference type="Pfam" id="PF01176">
    <property type="entry name" value="eIF-1a"/>
    <property type="match status" value="1"/>
</dbReference>
<dbReference type="PROSITE" id="PS50832">
    <property type="entry name" value="S1_IF1_TYPE"/>
    <property type="match status" value="1"/>
</dbReference>
<sequence>MKYKKSNKNSKPTDEVIRVRTPNQNEREVLGIVETMLGANRIRVRCMDGVVRIGRIPGKMKKRTWIRVNDVVILVPWQFQNEKADIKWRYERMHAEWLERRGYLRE</sequence>
<dbReference type="PROSITE" id="PS01262">
    <property type="entry name" value="IF1A"/>
    <property type="match status" value="1"/>
</dbReference>
<dbReference type="SMART" id="SM00652">
    <property type="entry name" value="eIF1a"/>
    <property type="match status" value="1"/>
</dbReference>
<evidence type="ECO:0000256" key="6">
    <source>
        <dbReference type="RuleBase" id="RU004364"/>
    </source>
</evidence>
<dbReference type="CDD" id="cd05793">
    <property type="entry name" value="S1_IF1A"/>
    <property type="match status" value="1"/>
</dbReference>
<keyword evidence="2 5" id="KW-0396">Initiation factor</keyword>
<dbReference type="InterPro" id="IPR006196">
    <property type="entry name" value="RNA-binding_domain_S1_IF1"/>
</dbReference>
<dbReference type="Proteomes" id="UP000606580">
    <property type="component" value="Unassembled WGS sequence"/>
</dbReference>
<dbReference type="EMBL" id="WNEG01000012">
    <property type="protein sequence ID" value="NMG82641.1"/>
    <property type="molecule type" value="Genomic_DNA"/>
</dbReference>
<evidence type="ECO:0000256" key="1">
    <source>
        <dbReference type="ARBA" id="ARBA00007392"/>
    </source>
</evidence>
<protein>
    <recommendedName>
        <fullName evidence="5">Translation initiation factor 1A</fullName>
        <shortName evidence="5">aIF-1A</shortName>
    </recommendedName>
</protein>
<dbReference type="HAMAP" id="MF_00216">
    <property type="entry name" value="aIF_1A"/>
    <property type="match status" value="1"/>
</dbReference>
<feature type="domain" description="S1-like" evidence="8">
    <location>
        <begin position="17"/>
        <end position="91"/>
    </location>
</feature>
<dbReference type="Gene3D" id="2.40.50.140">
    <property type="entry name" value="Nucleic acid-binding proteins"/>
    <property type="match status" value="1"/>
</dbReference>
<evidence type="ECO:0000256" key="7">
    <source>
        <dbReference type="RuleBase" id="RU004365"/>
    </source>
</evidence>
<name>A0A848D8N6_9EURY</name>
<dbReference type="InterPro" id="IPR018104">
    <property type="entry name" value="TIF_eIF-1A_CS"/>
</dbReference>
<dbReference type="SUPFAM" id="SSF50249">
    <property type="entry name" value="Nucleic acid-binding proteins"/>
    <property type="match status" value="1"/>
</dbReference>
<evidence type="ECO:0000256" key="5">
    <source>
        <dbReference type="HAMAP-Rule" id="MF_00216"/>
    </source>
</evidence>
<dbReference type="NCBIfam" id="NF003084">
    <property type="entry name" value="PRK04012.1-3"/>
    <property type="match status" value="1"/>
</dbReference>
<evidence type="ECO:0000256" key="4">
    <source>
        <dbReference type="ARBA" id="ARBA00025502"/>
    </source>
</evidence>
<comment type="similarity">
    <text evidence="1 5 6">Belongs to the eIF-1A family.</text>
</comment>
<comment type="caution">
    <text evidence="9">The sequence shown here is derived from an EMBL/GenBank/DDBJ whole genome shotgun (WGS) entry which is preliminary data.</text>
</comment>
<reference evidence="9" key="1">
    <citation type="journal article" date="2020" name="MBio">
        <title>'Candidatus Ethanoperedens,' a Thermophilic Genus of Archaea Mediating the Anaerobic Oxidation of Ethane.</title>
        <authorList>
            <person name="Hahn C.J."/>
            <person name="Laso-Perez R."/>
            <person name="Vulcano F."/>
            <person name="Vaziourakis K.M."/>
            <person name="Stokke R."/>
            <person name="Steen I.H."/>
            <person name="Teske A."/>
            <person name="Boetius A."/>
            <person name="Liebeke M."/>
            <person name="Amann R."/>
            <person name="Knittel K."/>
            <person name="Wegener G."/>
        </authorList>
    </citation>
    <scope>NUCLEOTIDE SEQUENCE</scope>
    <source>
        <strain evidence="9">GoM-Arc1-LC-WB58</strain>
    </source>
</reference>
<dbReference type="AlphaFoldDB" id="A0A848D8N6"/>
<evidence type="ECO:0000313" key="9">
    <source>
        <dbReference type="EMBL" id="NMG82641.1"/>
    </source>
</evidence>
<organism evidence="9 10">
    <name type="scientific">Candidatus Ethanoperedens thermophilum</name>
    <dbReference type="NCBI Taxonomy" id="2766897"/>
    <lineage>
        <taxon>Archaea</taxon>
        <taxon>Methanobacteriati</taxon>
        <taxon>Methanobacteriota</taxon>
        <taxon>Stenosarchaea group</taxon>
        <taxon>Methanomicrobia</taxon>
        <taxon>Methanosarcinales</taxon>
        <taxon>Methanosarcinales incertae sedis</taxon>
        <taxon>GOM Arc I cluster</taxon>
        <taxon>Candidatus Ethanoperedens</taxon>
    </lineage>
</organism>
<gene>
    <name evidence="9" type="primary">eif1A</name>
    <name evidence="5" type="synonym">eif1a</name>
    <name evidence="9" type="ORF">GIS02_00340</name>
</gene>